<evidence type="ECO:0000313" key="2">
    <source>
        <dbReference type="EMBL" id="KCW62742.1"/>
    </source>
</evidence>
<accession>A0A059B939</accession>
<proteinExistence type="predicted"/>
<protein>
    <submittedName>
        <fullName evidence="2">Uncharacterized protein</fullName>
    </submittedName>
</protein>
<evidence type="ECO:0000256" key="1">
    <source>
        <dbReference type="SAM" id="Phobius"/>
    </source>
</evidence>
<keyword evidence="1" id="KW-0472">Membrane</keyword>
<dbReference type="EMBL" id="KK198759">
    <property type="protein sequence ID" value="KCW62742.1"/>
    <property type="molecule type" value="Genomic_DNA"/>
</dbReference>
<feature type="transmembrane region" description="Helical" evidence="1">
    <location>
        <begin position="12"/>
        <end position="33"/>
    </location>
</feature>
<name>A0A059B939_EUCGR</name>
<dbReference type="InParanoid" id="A0A059B939"/>
<keyword evidence="1" id="KW-1133">Transmembrane helix</keyword>
<dbReference type="AlphaFoldDB" id="A0A059B939"/>
<organism evidence="2">
    <name type="scientific">Eucalyptus grandis</name>
    <name type="common">Flooded gum</name>
    <dbReference type="NCBI Taxonomy" id="71139"/>
    <lineage>
        <taxon>Eukaryota</taxon>
        <taxon>Viridiplantae</taxon>
        <taxon>Streptophyta</taxon>
        <taxon>Embryophyta</taxon>
        <taxon>Tracheophyta</taxon>
        <taxon>Spermatophyta</taxon>
        <taxon>Magnoliopsida</taxon>
        <taxon>eudicotyledons</taxon>
        <taxon>Gunneridae</taxon>
        <taxon>Pentapetalae</taxon>
        <taxon>rosids</taxon>
        <taxon>malvids</taxon>
        <taxon>Myrtales</taxon>
        <taxon>Myrtaceae</taxon>
        <taxon>Myrtoideae</taxon>
        <taxon>Eucalypteae</taxon>
        <taxon>Eucalyptus</taxon>
    </lineage>
</organism>
<dbReference type="Gramene" id="KCW62742">
    <property type="protein sequence ID" value="KCW62742"/>
    <property type="gene ID" value="EUGRSUZ_G00335"/>
</dbReference>
<keyword evidence="1" id="KW-0812">Transmembrane</keyword>
<sequence>MSSKGSNWTKLVMILAWIALTLIAVTFLLPMILMNKGGDMLDGKINLFHVRLLLGGPLWSLFCLSKFSNLHCSSIGKIGHGMLA</sequence>
<gene>
    <name evidence="2" type="ORF">EUGRSUZ_G00335</name>
</gene>
<reference evidence="2" key="1">
    <citation type="submission" date="2013-07" db="EMBL/GenBank/DDBJ databases">
        <title>The genome of Eucalyptus grandis.</title>
        <authorList>
            <person name="Schmutz J."/>
            <person name="Hayes R."/>
            <person name="Myburg A."/>
            <person name="Tuskan G."/>
            <person name="Grattapaglia D."/>
            <person name="Rokhsar D.S."/>
        </authorList>
    </citation>
    <scope>NUCLEOTIDE SEQUENCE</scope>
    <source>
        <tissue evidence="2">Leaf extractions</tissue>
    </source>
</reference>